<proteinExistence type="predicted"/>
<dbReference type="Pfam" id="PF06945">
    <property type="entry name" value="DUF1289"/>
    <property type="match status" value="1"/>
</dbReference>
<evidence type="ECO:0000313" key="1">
    <source>
        <dbReference type="EMBL" id="HAE94736.1"/>
    </source>
</evidence>
<dbReference type="RefSeq" id="WP_081806204.1">
    <property type="nucleotide sequence ID" value="NZ_AWFH01000045.1"/>
</dbReference>
<dbReference type="PANTHER" id="PTHR35175">
    <property type="entry name" value="DUF1289 DOMAIN-CONTAINING PROTEIN"/>
    <property type="match status" value="1"/>
</dbReference>
<dbReference type="InterPro" id="IPR010710">
    <property type="entry name" value="DUF1289"/>
</dbReference>
<dbReference type="Proteomes" id="UP000259173">
    <property type="component" value="Unassembled WGS sequence"/>
</dbReference>
<dbReference type="OrthoDB" id="9811423at2"/>
<dbReference type="Proteomes" id="UP000263957">
    <property type="component" value="Unassembled WGS sequence"/>
</dbReference>
<protein>
    <submittedName>
        <fullName evidence="2">DUF1289 domain-containing protein</fullName>
    </submittedName>
</protein>
<reference evidence="3 4" key="1">
    <citation type="journal article" date="2018" name="Nat. Biotechnol.">
        <title>A standardized bacterial taxonomy based on genome phylogeny substantially revises the tree of life.</title>
        <authorList>
            <person name="Parks D.H."/>
            <person name="Chuvochina M."/>
            <person name="Waite D.W."/>
            <person name="Rinke C."/>
            <person name="Skarshewski A."/>
            <person name="Chaumeil P.A."/>
            <person name="Hugenholtz P."/>
        </authorList>
    </citation>
    <scope>NUCLEOTIDE SEQUENCE [LARGE SCALE GENOMIC DNA]</scope>
    <source>
        <strain evidence="2">UBA10378</strain>
        <strain evidence="1">UBA8557</strain>
    </source>
</reference>
<sequence>MTAQAIKSPCIKVCAVDASTGLCLGCARTLKEIGGWVKMGEEGREQVLADLPARISRLESLGKR</sequence>
<dbReference type="PANTHER" id="PTHR35175:SF2">
    <property type="entry name" value="DUF1289 DOMAIN-CONTAINING PROTEIN"/>
    <property type="match status" value="1"/>
</dbReference>
<dbReference type="AlphaFoldDB" id="A0A356W428"/>
<gene>
    <name evidence="1" type="ORF">DCG65_09255</name>
    <name evidence="2" type="ORF">DD728_05925</name>
</gene>
<dbReference type="EMBL" id="DOGS01000118">
    <property type="protein sequence ID" value="HBQ48411.1"/>
    <property type="molecule type" value="Genomic_DNA"/>
</dbReference>
<organism evidence="2 4">
    <name type="scientific">Hyphomonas atlantica</name>
    <dbReference type="NCBI Taxonomy" id="1280948"/>
    <lineage>
        <taxon>Bacteria</taxon>
        <taxon>Pseudomonadati</taxon>
        <taxon>Pseudomonadota</taxon>
        <taxon>Alphaproteobacteria</taxon>
        <taxon>Hyphomonadales</taxon>
        <taxon>Hyphomonadaceae</taxon>
        <taxon>Hyphomonas</taxon>
    </lineage>
</organism>
<evidence type="ECO:0000313" key="4">
    <source>
        <dbReference type="Proteomes" id="UP000263957"/>
    </source>
</evidence>
<evidence type="ECO:0000313" key="3">
    <source>
        <dbReference type="Proteomes" id="UP000259173"/>
    </source>
</evidence>
<dbReference type="EMBL" id="DMBR01000282">
    <property type="protein sequence ID" value="HAE94736.1"/>
    <property type="molecule type" value="Genomic_DNA"/>
</dbReference>
<name>A0A356W428_9PROT</name>
<accession>A0A356W428</accession>
<comment type="caution">
    <text evidence="2">The sequence shown here is derived from an EMBL/GenBank/DDBJ whole genome shotgun (WGS) entry which is preliminary data.</text>
</comment>
<evidence type="ECO:0000313" key="2">
    <source>
        <dbReference type="EMBL" id="HBQ48411.1"/>
    </source>
</evidence>